<keyword evidence="3" id="KW-0472">Membrane</keyword>
<comment type="similarity">
    <text evidence="2">Belongs to the CDP-alcohol phosphatidyltransferase class-I family.</text>
</comment>
<feature type="transmembrane region" description="Helical" evidence="3">
    <location>
        <begin position="256"/>
        <end position="277"/>
    </location>
</feature>
<protein>
    <submittedName>
        <fullName evidence="4">CDP-alcohol phosphatidyltransferase</fullName>
    </submittedName>
</protein>
<evidence type="ECO:0000313" key="4">
    <source>
        <dbReference type="EMBL" id="AEB10096.1"/>
    </source>
</evidence>
<proteinExistence type="inferred from homology"/>
<feature type="transmembrane region" description="Helical" evidence="3">
    <location>
        <begin position="346"/>
        <end position="365"/>
    </location>
</feature>
<keyword evidence="1 2" id="KW-0808">Transferase</keyword>
<feature type="transmembrane region" description="Helical" evidence="3">
    <location>
        <begin position="395"/>
        <end position="427"/>
    </location>
</feature>
<dbReference type="RefSeq" id="WP_013707205.1">
    <property type="nucleotide sequence ID" value="NC_015388.1"/>
</dbReference>
<dbReference type="KEGG" id="dao:Desac_2272"/>
<name>F2NFH7_DESAR</name>
<organism evidence="4 5">
    <name type="scientific">Desulfobacca acetoxidans (strain ATCC 700848 / DSM 11109 / ASRB2)</name>
    <dbReference type="NCBI Taxonomy" id="880072"/>
    <lineage>
        <taxon>Bacteria</taxon>
        <taxon>Pseudomonadati</taxon>
        <taxon>Thermodesulfobacteriota</taxon>
        <taxon>Desulfobaccia</taxon>
        <taxon>Desulfobaccales</taxon>
        <taxon>Desulfobaccaceae</taxon>
        <taxon>Desulfobacca</taxon>
    </lineage>
</organism>
<dbReference type="InterPro" id="IPR000462">
    <property type="entry name" value="CDP-OH_P_trans"/>
</dbReference>
<evidence type="ECO:0000256" key="2">
    <source>
        <dbReference type="RuleBase" id="RU003750"/>
    </source>
</evidence>
<evidence type="ECO:0000256" key="3">
    <source>
        <dbReference type="SAM" id="Phobius"/>
    </source>
</evidence>
<dbReference type="STRING" id="880072.Desac_2272"/>
<reference evidence="4 5" key="1">
    <citation type="journal article" date="2011" name="Stand. Genomic Sci.">
        <title>Complete genome sequence of the acetate-degrading sulfate reducer Desulfobacca acetoxidans type strain (ASRB2).</title>
        <authorList>
            <person name="Goker M."/>
            <person name="Teshima H."/>
            <person name="Lapidus A."/>
            <person name="Nolan M."/>
            <person name="Lucas S."/>
            <person name="Hammon N."/>
            <person name="Deshpande S."/>
            <person name="Cheng J.F."/>
            <person name="Tapia R."/>
            <person name="Han C."/>
            <person name="Goodwin L."/>
            <person name="Pitluck S."/>
            <person name="Huntemann M."/>
            <person name="Liolios K."/>
            <person name="Ivanova N."/>
            <person name="Pagani I."/>
            <person name="Mavromatis K."/>
            <person name="Ovchinikova G."/>
            <person name="Pati A."/>
            <person name="Chen A."/>
            <person name="Palaniappan K."/>
            <person name="Land M."/>
            <person name="Hauser L."/>
            <person name="Brambilla E.M."/>
            <person name="Rohde M."/>
            <person name="Spring S."/>
            <person name="Detter J.C."/>
            <person name="Woyke T."/>
            <person name="Bristow J."/>
            <person name="Eisen J.A."/>
            <person name="Markowitz V."/>
            <person name="Hugenholtz P."/>
            <person name="Kyrpides N.C."/>
            <person name="Klenk H.P."/>
        </authorList>
    </citation>
    <scope>NUCLEOTIDE SEQUENCE [LARGE SCALE GENOMIC DNA]</scope>
    <source>
        <strain evidence="5">ATCC 700848 / DSM 11109 / ASRB2</strain>
    </source>
</reference>
<dbReference type="AlphaFoldDB" id="F2NFH7"/>
<accession>F2NFH7</accession>
<dbReference type="Pfam" id="PF01066">
    <property type="entry name" value="CDP-OH_P_transf"/>
    <property type="match status" value="1"/>
</dbReference>
<dbReference type="GO" id="GO:0016780">
    <property type="term" value="F:phosphotransferase activity, for other substituted phosphate groups"/>
    <property type="evidence" value="ECO:0007669"/>
    <property type="project" value="InterPro"/>
</dbReference>
<keyword evidence="3" id="KW-0812">Transmembrane</keyword>
<sequence length="435" mass="48325">MTIAACISVPTEGFAADLFGMVAGLPLWQRQLLMLSRTGATPIAILEQPDRKEKLRRELAAVQKLPPVRIISDPRELAHTSLNHEVEGCLYLPLNLLIEPERLAAFAAQDLPQGQVAVGIVSMSHATGADTGKLENRSPVLLSGDRVVSWGERESATTEQASRLLLFSTSAWQEWRNSGHDLDLFLTRLARQDRLRGIELHSGEVFFIRQQQDLESATNWLISREESSPVGEGILENSWNRALARRLLPWILRQQIAPNQITLTAFLFGLLAAWAFAQGSHGWSVAAGLLLPLLLVLDCLDGAVARLKFKESRLGAWLDRQGDSLLNLLLFWGIARGCYLASSHPVFLVAGVLLTFGYLSCWWLLDMPGVVALPTAQAPESWKEKILAELSSRDFFYLILLLACLNRLEWLIVGSAVGTNIFAIVLLRQKYYDQG</sequence>
<gene>
    <name evidence="4" type="ordered locus">Desac_2272</name>
</gene>
<evidence type="ECO:0000313" key="5">
    <source>
        <dbReference type="Proteomes" id="UP000000483"/>
    </source>
</evidence>
<keyword evidence="5" id="KW-1185">Reference proteome</keyword>
<dbReference type="InterPro" id="IPR043130">
    <property type="entry name" value="CDP-OH_PTrfase_TM_dom"/>
</dbReference>
<dbReference type="InterPro" id="IPR048254">
    <property type="entry name" value="CDP_ALCOHOL_P_TRANSF_CS"/>
</dbReference>
<keyword evidence="3" id="KW-1133">Transmembrane helix</keyword>
<dbReference type="OrthoDB" id="9767918at2"/>
<dbReference type="PROSITE" id="PS00379">
    <property type="entry name" value="CDP_ALCOHOL_P_TRANSF"/>
    <property type="match status" value="1"/>
</dbReference>
<dbReference type="EMBL" id="CP002629">
    <property type="protein sequence ID" value="AEB10096.1"/>
    <property type="molecule type" value="Genomic_DNA"/>
</dbReference>
<dbReference type="GO" id="GO:0016020">
    <property type="term" value="C:membrane"/>
    <property type="evidence" value="ECO:0007669"/>
    <property type="project" value="InterPro"/>
</dbReference>
<dbReference type="HOGENOM" id="CLU_629661_0_0_7"/>
<evidence type="ECO:0000256" key="1">
    <source>
        <dbReference type="ARBA" id="ARBA00022679"/>
    </source>
</evidence>
<reference evidence="5" key="2">
    <citation type="submission" date="2011-03" db="EMBL/GenBank/DDBJ databases">
        <title>The complete genome of Desulfobacca acetoxidans DSM 11109.</title>
        <authorList>
            <consortium name="US DOE Joint Genome Institute (JGI-PGF)"/>
            <person name="Lucas S."/>
            <person name="Copeland A."/>
            <person name="Lapidus A."/>
            <person name="Bruce D."/>
            <person name="Goodwin L."/>
            <person name="Pitluck S."/>
            <person name="Peters L."/>
            <person name="Kyrpides N."/>
            <person name="Mavromatis K."/>
            <person name="Ivanova N."/>
            <person name="Ovchinnikova G."/>
            <person name="Teshima H."/>
            <person name="Detter J.C."/>
            <person name="Han C."/>
            <person name="Land M."/>
            <person name="Hauser L."/>
            <person name="Markowitz V."/>
            <person name="Cheng J.-F."/>
            <person name="Hugenholtz P."/>
            <person name="Woyke T."/>
            <person name="Wu D."/>
            <person name="Spring S."/>
            <person name="Schueler E."/>
            <person name="Brambilla E."/>
            <person name="Klenk H.-P."/>
            <person name="Eisen J.A."/>
        </authorList>
    </citation>
    <scope>NUCLEOTIDE SEQUENCE [LARGE SCALE GENOMIC DNA]</scope>
    <source>
        <strain evidence="5">ATCC 700848 / DSM 11109 / ASRB2</strain>
    </source>
</reference>
<dbReference type="Proteomes" id="UP000000483">
    <property type="component" value="Chromosome"/>
</dbReference>
<dbReference type="Gene3D" id="1.20.120.1760">
    <property type="match status" value="1"/>
</dbReference>
<dbReference type="eggNOG" id="COG0558">
    <property type="taxonomic scope" value="Bacteria"/>
</dbReference>
<feature type="transmembrane region" description="Helical" evidence="3">
    <location>
        <begin position="283"/>
        <end position="304"/>
    </location>
</feature>
<dbReference type="GO" id="GO:0008654">
    <property type="term" value="P:phospholipid biosynthetic process"/>
    <property type="evidence" value="ECO:0007669"/>
    <property type="project" value="InterPro"/>
</dbReference>